<dbReference type="RefSeq" id="WP_043068887.1">
    <property type="nucleotide sequence ID" value="NZ_BJOA01000154.1"/>
</dbReference>
<dbReference type="AlphaFoldDB" id="A0A0D1XSP0"/>
<reference evidence="2 4" key="2">
    <citation type="submission" date="2016-10" db="EMBL/GenBank/DDBJ databases">
        <authorList>
            <person name="de Groot N.N."/>
        </authorList>
    </citation>
    <scope>NUCLEOTIDE SEQUENCE [LARGE SCALE GENOMIC DNA]</scope>
    <source>
        <strain evidence="2 4">DSM 2895</strain>
    </source>
</reference>
<protein>
    <submittedName>
        <fullName evidence="1">Uncharacterized protein</fullName>
    </submittedName>
</protein>
<reference evidence="1 3" key="1">
    <citation type="submission" date="2015-07" db="EMBL/GenBank/DDBJ databases">
        <title>Fjat-14205 dsm 2895.</title>
        <authorList>
            <person name="Liu B."/>
            <person name="Wang J."/>
            <person name="Zhu Y."/>
            <person name="Liu G."/>
            <person name="Chen Q."/>
            <person name="Chen Z."/>
            <person name="Lan J."/>
            <person name="Che J."/>
            <person name="Ge C."/>
            <person name="Shi H."/>
            <person name="Pan Z."/>
            <person name="Liu X."/>
        </authorList>
    </citation>
    <scope>NUCLEOTIDE SEQUENCE [LARGE SCALE GENOMIC DNA]</scope>
    <source>
        <strain evidence="1 3">DSM 2895</strain>
    </source>
</reference>
<sequence length="156" mass="17634">MLYQLKGLADIAAVIANERKCGGTVEAESIRLRSGEEFSNIVIISVDGDGHSIYTVGFLCEKGKHYLVHINDISMVTNPTHTWTCKIKNQFVRKQKIEEKLRYLDKLCKVNEGSCLSPFIEEVQRLINDIGFEQVRNSGITLPVKLLKEKKILQIA</sequence>
<evidence type="ECO:0000313" key="4">
    <source>
        <dbReference type="Proteomes" id="UP000182836"/>
    </source>
</evidence>
<evidence type="ECO:0000313" key="1">
    <source>
        <dbReference type="EMBL" id="KON96162.1"/>
    </source>
</evidence>
<dbReference type="OrthoDB" id="2381857at2"/>
<keyword evidence="3" id="KW-1185">Reference proteome</keyword>
<dbReference type="Proteomes" id="UP000037269">
    <property type="component" value="Unassembled WGS sequence"/>
</dbReference>
<evidence type="ECO:0000313" key="2">
    <source>
        <dbReference type="EMBL" id="SDI73736.1"/>
    </source>
</evidence>
<gene>
    <name evidence="1" type="ORF">AF333_12380</name>
    <name evidence="2" type="ORF">SAMN04487909_10749</name>
</gene>
<proteinExistence type="predicted"/>
<accession>A0A0D1XSP0</accession>
<dbReference type="PATRIC" id="fig|47500.12.peg.5877"/>
<dbReference type="EMBL" id="LGUG01000004">
    <property type="protein sequence ID" value="KON96162.1"/>
    <property type="molecule type" value="Genomic_DNA"/>
</dbReference>
<dbReference type="EMBL" id="FNED01000007">
    <property type="protein sequence ID" value="SDI73736.1"/>
    <property type="molecule type" value="Genomic_DNA"/>
</dbReference>
<dbReference type="STRING" id="47500.AF333_12380"/>
<name>A0A0D1XSP0_ANEMI</name>
<dbReference type="Proteomes" id="UP000182836">
    <property type="component" value="Unassembled WGS sequence"/>
</dbReference>
<dbReference type="GeneID" id="42305971"/>
<organism evidence="1 3">
    <name type="scientific">Aneurinibacillus migulanus</name>
    <name type="common">Bacillus migulanus</name>
    <dbReference type="NCBI Taxonomy" id="47500"/>
    <lineage>
        <taxon>Bacteria</taxon>
        <taxon>Bacillati</taxon>
        <taxon>Bacillota</taxon>
        <taxon>Bacilli</taxon>
        <taxon>Bacillales</taxon>
        <taxon>Paenibacillaceae</taxon>
        <taxon>Aneurinibacillus group</taxon>
        <taxon>Aneurinibacillus</taxon>
    </lineage>
</organism>
<evidence type="ECO:0000313" key="3">
    <source>
        <dbReference type="Proteomes" id="UP000037269"/>
    </source>
</evidence>